<dbReference type="EMBL" id="JBHTLT010000100">
    <property type="protein sequence ID" value="MFD1205917.1"/>
    <property type="molecule type" value="Genomic_DNA"/>
</dbReference>
<reference evidence="4" key="1">
    <citation type="journal article" date="2019" name="Int. J. Syst. Evol. Microbiol.">
        <title>The Global Catalogue of Microorganisms (GCM) 10K type strain sequencing project: providing services to taxonomists for standard genome sequencing and annotation.</title>
        <authorList>
            <consortium name="The Broad Institute Genomics Platform"/>
            <consortium name="The Broad Institute Genome Sequencing Center for Infectious Disease"/>
            <person name="Wu L."/>
            <person name="Ma J."/>
        </authorList>
    </citation>
    <scope>NUCLEOTIDE SEQUENCE [LARGE SCALE GENOMIC DNA]</scope>
    <source>
        <strain evidence="4">CCUG 53915</strain>
    </source>
</reference>
<sequence length="252" mass="27463">MKLPNISFKKVCILCAVLLLSIALGTGMNKAFAGQNIQSLFTSWFITKKEASIEQIDQAIASEKERLMGELREAIREEILRADAELAQFTAEETALRVKMLQDYAANLLGGLQIDLTDEKAAIIADLDAALAEAMAQLDYYSKMTPPVSNPNPGGSNGNMPETNDDADAIGEEGNLGKEKEESEETDGELLEEEKGTAEGTNPDAELGEEIDLPIDEETDEEDDSIPADETTEEEERTEVEEPIIAVLPIDL</sequence>
<organism evidence="3 4">
    <name type="scientific">Sporosarcina contaminans</name>
    <dbReference type="NCBI Taxonomy" id="633403"/>
    <lineage>
        <taxon>Bacteria</taxon>
        <taxon>Bacillati</taxon>
        <taxon>Bacillota</taxon>
        <taxon>Bacilli</taxon>
        <taxon>Bacillales</taxon>
        <taxon>Caryophanaceae</taxon>
        <taxon>Sporosarcina</taxon>
    </lineage>
</organism>
<evidence type="ECO:0000313" key="3">
    <source>
        <dbReference type="EMBL" id="MFD1205917.1"/>
    </source>
</evidence>
<keyword evidence="4" id="KW-1185">Reference proteome</keyword>
<dbReference type="RefSeq" id="WP_381481242.1">
    <property type="nucleotide sequence ID" value="NZ_JBHTLT010000100.1"/>
</dbReference>
<feature type="chain" id="PRO_5045418803" evidence="2">
    <location>
        <begin position="34"/>
        <end position="252"/>
    </location>
</feature>
<name>A0ABW3U2T1_9BACL</name>
<evidence type="ECO:0000313" key="4">
    <source>
        <dbReference type="Proteomes" id="UP001597231"/>
    </source>
</evidence>
<feature type="signal peptide" evidence="2">
    <location>
        <begin position="1"/>
        <end position="33"/>
    </location>
</feature>
<proteinExistence type="predicted"/>
<feature type="compositionally biased region" description="Acidic residues" evidence="1">
    <location>
        <begin position="206"/>
        <end position="242"/>
    </location>
</feature>
<comment type="caution">
    <text evidence="3">The sequence shown here is derived from an EMBL/GenBank/DDBJ whole genome shotgun (WGS) entry which is preliminary data.</text>
</comment>
<feature type="compositionally biased region" description="Acidic residues" evidence="1">
    <location>
        <begin position="182"/>
        <end position="192"/>
    </location>
</feature>
<feature type="region of interest" description="Disordered" evidence="1">
    <location>
        <begin position="145"/>
        <end position="252"/>
    </location>
</feature>
<dbReference type="Proteomes" id="UP001597231">
    <property type="component" value="Unassembled WGS sequence"/>
</dbReference>
<keyword evidence="2" id="KW-0732">Signal</keyword>
<evidence type="ECO:0000256" key="1">
    <source>
        <dbReference type="SAM" id="MobiDB-lite"/>
    </source>
</evidence>
<gene>
    <name evidence="3" type="ORF">ACFQ38_12535</name>
</gene>
<protein>
    <submittedName>
        <fullName evidence="3">Uncharacterized protein</fullName>
    </submittedName>
</protein>
<accession>A0ABW3U2T1</accession>
<evidence type="ECO:0000256" key="2">
    <source>
        <dbReference type="SAM" id="SignalP"/>
    </source>
</evidence>